<comment type="caution">
    <text evidence="1">The sequence shown here is derived from an EMBL/GenBank/DDBJ whole genome shotgun (WGS) entry which is preliminary data.</text>
</comment>
<protein>
    <submittedName>
        <fullName evidence="1">Uncharacterized protein</fullName>
    </submittedName>
</protein>
<gene>
    <name evidence="1" type="ORF">SDC9_193430</name>
</gene>
<reference evidence="1" key="1">
    <citation type="submission" date="2019-08" db="EMBL/GenBank/DDBJ databases">
        <authorList>
            <person name="Kucharzyk K."/>
            <person name="Murdoch R.W."/>
            <person name="Higgins S."/>
            <person name="Loffler F."/>
        </authorList>
    </citation>
    <scope>NUCLEOTIDE SEQUENCE</scope>
</reference>
<sequence length="72" mass="7716">MIMPSPIANSIVLVSLDNTCVSVKVFSVALCTISAPNPEAIRHKISSNQSVPLAACAKRLLKFSNLSPLNFF</sequence>
<evidence type="ECO:0000313" key="1">
    <source>
        <dbReference type="EMBL" id="MPN45855.1"/>
    </source>
</evidence>
<accession>A0A645I3I6</accession>
<dbReference type="AlphaFoldDB" id="A0A645I3I6"/>
<proteinExistence type="predicted"/>
<dbReference type="EMBL" id="VSSQ01106049">
    <property type="protein sequence ID" value="MPN45855.1"/>
    <property type="molecule type" value="Genomic_DNA"/>
</dbReference>
<name>A0A645I3I6_9ZZZZ</name>
<organism evidence="1">
    <name type="scientific">bioreactor metagenome</name>
    <dbReference type="NCBI Taxonomy" id="1076179"/>
    <lineage>
        <taxon>unclassified sequences</taxon>
        <taxon>metagenomes</taxon>
        <taxon>ecological metagenomes</taxon>
    </lineage>
</organism>